<feature type="domain" description="Ketoreductase" evidence="3">
    <location>
        <begin position="12"/>
        <end position="197"/>
    </location>
</feature>
<dbReference type="EMBL" id="LAKD02000001">
    <property type="protein sequence ID" value="OPF84604.1"/>
    <property type="molecule type" value="Genomic_DNA"/>
</dbReference>
<evidence type="ECO:0000313" key="5">
    <source>
        <dbReference type="Proteomes" id="UP000033615"/>
    </source>
</evidence>
<dbReference type="SUPFAM" id="SSF51735">
    <property type="entry name" value="NAD(P)-binding Rossmann-fold domains"/>
    <property type="match status" value="1"/>
</dbReference>
<dbReference type="InterPro" id="IPR036291">
    <property type="entry name" value="NAD(P)-bd_dom_sf"/>
</dbReference>
<organism evidence="4 5">
    <name type="scientific">Streptomyces antioxidans</name>
    <dbReference type="NCBI Taxonomy" id="1507734"/>
    <lineage>
        <taxon>Bacteria</taxon>
        <taxon>Bacillati</taxon>
        <taxon>Actinomycetota</taxon>
        <taxon>Actinomycetes</taxon>
        <taxon>Kitasatosporales</taxon>
        <taxon>Streptomycetaceae</taxon>
        <taxon>Streptomyces</taxon>
    </lineage>
</organism>
<dbReference type="RefSeq" id="WP_046084510.1">
    <property type="nucleotide sequence ID" value="NZ_LAKD02000001.1"/>
</dbReference>
<dbReference type="InterPro" id="IPR057326">
    <property type="entry name" value="KR_dom"/>
</dbReference>
<reference evidence="4" key="1">
    <citation type="submission" date="2016-12" db="EMBL/GenBank/DDBJ databases">
        <title>Genome sequence of Streptomyces antioxidans MUSC 164.</title>
        <authorList>
            <person name="Lee L.-H."/>
            <person name="Ser H.-L."/>
        </authorList>
    </citation>
    <scope>NUCLEOTIDE SEQUENCE [LARGE SCALE GENOMIC DNA]</scope>
    <source>
        <strain evidence="4">MUSC 164</strain>
    </source>
</reference>
<keyword evidence="5" id="KW-1185">Reference proteome</keyword>
<dbReference type="PROSITE" id="PS00061">
    <property type="entry name" value="ADH_SHORT"/>
    <property type="match status" value="1"/>
</dbReference>
<dbReference type="PANTHER" id="PTHR42760:SF135">
    <property type="entry name" value="BLL7886 PROTEIN"/>
    <property type="match status" value="1"/>
</dbReference>
<evidence type="ECO:0000256" key="1">
    <source>
        <dbReference type="ARBA" id="ARBA00006484"/>
    </source>
</evidence>
<dbReference type="PRINTS" id="PR00081">
    <property type="entry name" value="GDHRDH"/>
</dbReference>
<keyword evidence="2" id="KW-0560">Oxidoreductase</keyword>
<protein>
    <submittedName>
        <fullName evidence="4">Beta-ketoacyl-ACP reductase</fullName>
    </submittedName>
</protein>
<gene>
    <name evidence="4" type="ORF">VT50_0200795</name>
</gene>
<dbReference type="PANTHER" id="PTHR42760">
    <property type="entry name" value="SHORT-CHAIN DEHYDROGENASES/REDUCTASES FAMILY MEMBER"/>
    <property type="match status" value="1"/>
</dbReference>
<dbReference type="GO" id="GO:0016616">
    <property type="term" value="F:oxidoreductase activity, acting on the CH-OH group of donors, NAD or NADP as acceptor"/>
    <property type="evidence" value="ECO:0007669"/>
    <property type="project" value="TreeGrafter"/>
</dbReference>
<comment type="similarity">
    <text evidence="1">Belongs to the short-chain dehydrogenases/reductases (SDR) family.</text>
</comment>
<dbReference type="NCBIfam" id="NF009466">
    <property type="entry name" value="PRK12826.1-2"/>
    <property type="match status" value="1"/>
</dbReference>
<dbReference type="GO" id="GO:0030497">
    <property type="term" value="P:fatty acid elongation"/>
    <property type="evidence" value="ECO:0007669"/>
    <property type="project" value="TreeGrafter"/>
</dbReference>
<dbReference type="OrthoDB" id="9804774at2"/>
<evidence type="ECO:0000313" key="4">
    <source>
        <dbReference type="EMBL" id="OPF84604.1"/>
    </source>
</evidence>
<name>A0A1V4DD22_9ACTN</name>
<dbReference type="Pfam" id="PF13561">
    <property type="entry name" value="adh_short_C2"/>
    <property type="match status" value="1"/>
</dbReference>
<evidence type="ECO:0000259" key="3">
    <source>
        <dbReference type="SMART" id="SM00822"/>
    </source>
</evidence>
<dbReference type="InterPro" id="IPR002347">
    <property type="entry name" value="SDR_fam"/>
</dbReference>
<sequence length="253" mass="26523">MTQDPHRPEGRPVALVSGGSRGIGRATVLRLAEDGHDVSFCYHSRPEAAELLAKEAEALGARVLAERVDVSAAEPVRAWVARTEKELGPVEVAVTSAGITRDKAMVMMSDQDWGSVVATNLDGVFHVCRSVGFSMMKRRSGSIVNISSVAGVYGNATQTNYAASKAGIIGFSRSLAKEIGRYGVRVNVVAPGFIDTDMVAAVSEKARDAALATVALGRMGTPEEVAELVGFLAGSRAGYITGSVFQIDGGIVL</sequence>
<dbReference type="Gene3D" id="3.40.50.720">
    <property type="entry name" value="NAD(P)-binding Rossmann-like Domain"/>
    <property type="match status" value="1"/>
</dbReference>
<accession>A0A1V4DD22</accession>
<dbReference type="InterPro" id="IPR020904">
    <property type="entry name" value="Sc_DH/Rdtase_CS"/>
</dbReference>
<proteinExistence type="inferred from homology"/>
<dbReference type="PRINTS" id="PR00080">
    <property type="entry name" value="SDRFAMILY"/>
</dbReference>
<comment type="caution">
    <text evidence="4">The sequence shown here is derived from an EMBL/GenBank/DDBJ whole genome shotgun (WGS) entry which is preliminary data.</text>
</comment>
<dbReference type="SMART" id="SM00822">
    <property type="entry name" value="PKS_KR"/>
    <property type="match status" value="1"/>
</dbReference>
<evidence type="ECO:0000256" key="2">
    <source>
        <dbReference type="ARBA" id="ARBA00023002"/>
    </source>
</evidence>
<dbReference type="Proteomes" id="UP000033615">
    <property type="component" value="Unassembled WGS sequence"/>
</dbReference>
<dbReference type="AlphaFoldDB" id="A0A1V4DD22"/>
<dbReference type="FunFam" id="3.40.50.720:FF:000173">
    <property type="entry name" value="3-oxoacyl-[acyl-carrier protein] reductase"/>
    <property type="match status" value="1"/>
</dbReference>